<reference evidence="4" key="2">
    <citation type="submission" date="2023-11" db="UniProtKB">
        <authorList>
            <consortium name="WormBaseParasite"/>
        </authorList>
    </citation>
    <scope>IDENTIFICATION</scope>
</reference>
<dbReference type="Gene3D" id="2.60.40.10">
    <property type="entry name" value="Immunoglobulins"/>
    <property type="match status" value="1"/>
</dbReference>
<feature type="compositionally biased region" description="Polar residues" evidence="1">
    <location>
        <begin position="178"/>
        <end position="193"/>
    </location>
</feature>
<dbReference type="PANTHER" id="PTHR23210">
    <property type="entry name" value="ACTIVATING TRANSCRIPTION FACTOR 7 INTERACTING PROTEIN"/>
    <property type="match status" value="1"/>
</dbReference>
<protein>
    <recommendedName>
        <fullName evidence="2">Activating transcription factor 7-interacting protein Fn3 domain-containing protein</fullName>
    </recommendedName>
</protein>
<dbReference type="InterPro" id="IPR013783">
    <property type="entry name" value="Ig-like_fold"/>
</dbReference>
<organism evidence="3 4">
    <name type="scientific">Trichobilharzia regenti</name>
    <name type="common">Nasal bird schistosome</name>
    <dbReference type="NCBI Taxonomy" id="157069"/>
    <lineage>
        <taxon>Eukaryota</taxon>
        <taxon>Metazoa</taxon>
        <taxon>Spiralia</taxon>
        <taxon>Lophotrochozoa</taxon>
        <taxon>Platyhelminthes</taxon>
        <taxon>Trematoda</taxon>
        <taxon>Digenea</taxon>
        <taxon>Strigeidida</taxon>
        <taxon>Schistosomatoidea</taxon>
        <taxon>Schistosomatidae</taxon>
        <taxon>Trichobilharzia</taxon>
    </lineage>
</organism>
<dbReference type="InterPro" id="IPR026085">
    <property type="entry name" value="ATF7-int"/>
</dbReference>
<dbReference type="PANTHER" id="PTHR23210:SF26">
    <property type="entry name" value="ACTIVATING TRANSCRIPTION FACTOR 7-INTERACTING PROTEIN 1"/>
    <property type="match status" value="1"/>
</dbReference>
<dbReference type="GO" id="GO:0006355">
    <property type="term" value="P:regulation of DNA-templated transcription"/>
    <property type="evidence" value="ECO:0007669"/>
    <property type="project" value="TreeGrafter"/>
</dbReference>
<evidence type="ECO:0000313" key="4">
    <source>
        <dbReference type="WBParaSite" id="TREG1_14320.1"/>
    </source>
</evidence>
<feature type="domain" description="Activating transcription factor 7-interacting protein Fn3" evidence="2">
    <location>
        <begin position="398"/>
        <end position="495"/>
    </location>
</feature>
<dbReference type="GO" id="GO:0003712">
    <property type="term" value="F:transcription coregulator activity"/>
    <property type="evidence" value="ECO:0007669"/>
    <property type="project" value="TreeGrafter"/>
</dbReference>
<dbReference type="SUPFAM" id="SSF49265">
    <property type="entry name" value="Fibronectin type III"/>
    <property type="match status" value="1"/>
</dbReference>
<sequence length="500" mass="54421">MFLCTRRFREYPTCLHLSGLFVMSDPFCNVSVTDSVGLQNNRTTYPGSNINDLNSVRHDNCNDNCIQSPSLKKARLSEMAVTLPIPNGFKGAYSTCNLRSLPGIQEEIKKARLCFDSQFRQALKGKLTKYLELIEAGEKGVSSLKDELNQLTSRMDFILSSSKDIAKMINDRIPLPTPTSAASQQRTPSSQAPRPSALVPVVSKSGRLVSTTNALNRQPNISSKTSQANNQLSGYTAPKLPAIAPKVSDVGLRPVPGTILAIQVNDTIDLTSDATVENALGGRLISGSANMSNIIVTPRTTPNVNKLNHIPLSSVQKITLPTVNTPLVFGVNQSNSNQPFISITTLSQNAQIMPSNKIVNSLPICVISDVQLLPVSALPPVVPQAVTRALPLPIQPVPQLTIGDATEGVTLQWTIAYPVIPFEPAVAYEIYSHTTSDTALVSFQMPLPWNKIGEVAALPLPMACTLNQVQPKYMYYFIVRSVDRLHRYSPWSNVVNAYVA</sequence>
<evidence type="ECO:0000313" key="3">
    <source>
        <dbReference type="Proteomes" id="UP000050795"/>
    </source>
</evidence>
<reference evidence="3" key="1">
    <citation type="submission" date="2022-06" db="EMBL/GenBank/DDBJ databases">
        <authorList>
            <person name="Berger JAMES D."/>
            <person name="Berger JAMES D."/>
        </authorList>
    </citation>
    <scope>NUCLEOTIDE SEQUENCE [LARGE SCALE GENOMIC DNA]</scope>
</reference>
<dbReference type="InterPro" id="IPR056565">
    <property type="entry name" value="Fn3_ATF7IP"/>
</dbReference>
<dbReference type="Pfam" id="PF16794">
    <property type="entry name" value="fn3_4"/>
    <property type="match status" value="1"/>
</dbReference>
<keyword evidence="3" id="KW-1185">Reference proteome</keyword>
<dbReference type="GO" id="GO:0005634">
    <property type="term" value="C:nucleus"/>
    <property type="evidence" value="ECO:0007669"/>
    <property type="project" value="TreeGrafter"/>
</dbReference>
<proteinExistence type="predicted"/>
<evidence type="ECO:0000259" key="2">
    <source>
        <dbReference type="Pfam" id="PF16794"/>
    </source>
</evidence>
<name>A0AA85J456_TRIRE</name>
<dbReference type="WBParaSite" id="TREG1_14320.1">
    <property type="protein sequence ID" value="TREG1_14320.1"/>
    <property type="gene ID" value="TREG1_14320"/>
</dbReference>
<accession>A0AA85J456</accession>
<dbReference type="GO" id="GO:0005667">
    <property type="term" value="C:transcription regulator complex"/>
    <property type="evidence" value="ECO:0007669"/>
    <property type="project" value="TreeGrafter"/>
</dbReference>
<dbReference type="AlphaFoldDB" id="A0AA85J456"/>
<evidence type="ECO:0000256" key="1">
    <source>
        <dbReference type="SAM" id="MobiDB-lite"/>
    </source>
</evidence>
<dbReference type="InterPro" id="IPR036116">
    <property type="entry name" value="FN3_sf"/>
</dbReference>
<feature type="region of interest" description="Disordered" evidence="1">
    <location>
        <begin position="173"/>
        <end position="197"/>
    </location>
</feature>
<dbReference type="Proteomes" id="UP000050795">
    <property type="component" value="Unassembled WGS sequence"/>
</dbReference>